<reference evidence="1" key="1">
    <citation type="submission" date="2021-02" db="EMBL/GenBank/DDBJ databases">
        <authorList>
            <consortium name="DOE Joint Genome Institute"/>
            <person name="Ahrendt S."/>
            <person name="Looney B.P."/>
            <person name="Miyauchi S."/>
            <person name="Morin E."/>
            <person name="Drula E."/>
            <person name="Courty P.E."/>
            <person name="Chicoki N."/>
            <person name="Fauchery L."/>
            <person name="Kohler A."/>
            <person name="Kuo A."/>
            <person name="Labutti K."/>
            <person name="Pangilinan J."/>
            <person name="Lipzen A."/>
            <person name="Riley R."/>
            <person name="Andreopoulos W."/>
            <person name="He G."/>
            <person name="Johnson J."/>
            <person name="Barry K.W."/>
            <person name="Grigoriev I.V."/>
            <person name="Nagy L."/>
            <person name="Hibbett D."/>
            <person name="Henrissat B."/>
            <person name="Matheny P.B."/>
            <person name="Labbe J."/>
            <person name="Martin F."/>
        </authorList>
    </citation>
    <scope>NUCLEOTIDE SEQUENCE</scope>
    <source>
        <strain evidence="1">EC-137</strain>
    </source>
</reference>
<protein>
    <submittedName>
        <fullName evidence="1">Uncharacterized protein</fullName>
    </submittedName>
</protein>
<gene>
    <name evidence="1" type="ORF">K488DRAFT_85782</name>
</gene>
<keyword evidence="2" id="KW-1185">Reference proteome</keyword>
<feature type="non-terminal residue" evidence="1">
    <location>
        <position position="1"/>
    </location>
</feature>
<reference evidence="1" key="2">
    <citation type="journal article" date="2022" name="New Phytol.">
        <title>Evolutionary transition to the ectomycorrhizal habit in the genomes of a hyperdiverse lineage of mushroom-forming fungi.</title>
        <authorList>
            <person name="Looney B."/>
            <person name="Miyauchi S."/>
            <person name="Morin E."/>
            <person name="Drula E."/>
            <person name="Courty P.E."/>
            <person name="Kohler A."/>
            <person name="Kuo A."/>
            <person name="LaButti K."/>
            <person name="Pangilinan J."/>
            <person name="Lipzen A."/>
            <person name="Riley R."/>
            <person name="Andreopoulos W."/>
            <person name="He G."/>
            <person name="Johnson J."/>
            <person name="Nolan M."/>
            <person name="Tritt A."/>
            <person name="Barry K.W."/>
            <person name="Grigoriev I.V."/>
            <person name="Nagy L.G."/>
            <person name="Hibbett D."/>
            <person name="Henrissat B."/>
            <person name="Matheny P.B."/>
            <person name="Labbe J."/>
            <person name="Martin F.M."/>
        </authorList>
    </citation>
    <scope>NUCLEOTIDE SEQUENCE</scope>
    <source>
        <strain evidence="1">EC-137</strain>
    </source>
</reference>
<dbReference type="Proteomes" id="UP000814128">
    <property type="component" value="Unassembled WGS sequence"/>
</dbReference>
<evidence type="ECO:0000313" key="1">
    <source>
        <dbReference type="EMBL" id="KAI0032551.1"/>
    </source>
</evidence>
<organism evidence="1 2">
    <name type="scientific">Vararia minispora EC-137</name>
    <dbReference type="NCBI Taxonomy" id="1314806"/>
    <lineage>
        <taxon>Eukaryota</taxon>
        <taxon>Fungi</taxon>
        <taxon>Dikarya</taxon>
        <taxon>Basidiomycota</taxon>
        <taxon>Agaricomycotina</taxon>
        <taxon>Agaricomycetes</taxon>
        <taxon>Russulales</taxon>
        <taxon>Lachnocladiaceae</taxon>
        <taxon>Vararia</taxon>
    </lineage>
</organism>
<evidence type="ECO:0000313" key="2">
    <source>
        <dbReference type="Proteomes" id="UP000814128"/>
    </source>
</evidence>
<accession>A0ACB8QMD4</accession>
<name>A0ACB8QMD4_9AGAM</name>
<dbReference type="EMBL" id="MU273543">
    <property type="protein sequence ID" value="KAI0032551.1"/>
    <property type="molecule type" value="Genomic_DNA"/>
</dbReference>
<comment type="caution">
    <text evidence="1">The sequence shown here is derived from an EMBL/GenBank/DDBJ whole genome shotgun (WGS) entry which is preliminary data.</text>
</comment>
<sequence>VIEGADIRFLHRGATEYEPLVVAMRGAKEDAHGLSECVAELVQTRALDGGGGGGDGDGDGDGARRQGSDIWDEWDMA</sequence>
<proteinExistence type="predicted"/>